<dbReference type="AlphaFoldDB" id="A0A4U5NH89"/>
<accession>A0A4U5NH89</accession>
<dbReference type="EMBL" id="AZBU02000004">
    <property type="protein sequence ID" value="TKR82100.1"/>
    <property type="molecule type" value="Genomic_DNA"/>
</dbReference>
<protein>
    <submittedName>
        <fullName evidence="1">Uncharacterized protein</fullName>
    </submittedName>
</protein>
<comment type="caution">
    <text evidence="1">The sequence shown here is derived from an EMBL/GenBank/DDBJ whole genome shotgun (WGS) entry which is preliminary data.</text>
</comment>
<reference evidence="1 2" key="1">
    <citation type="journal article" date="2015" name="Genome Biol.">
        <title>Comparative genomics of Steinernema reveals deeply conserved gene regulatory networks.</title>
        <authorList>
            <person name="Dillman A.R."/>
            <person name="Macchietto M."/>
            <person name="Porter C.F."/>
            <person name="Rogers A."/>
            <person name="Williams B."/>
            <person name="Antoshechkin I."/>
            <person name="Lee M.M."/>
            <person name="Goodwin Z."/>
            <person name="Lu X."/>
            <person name="Lewis E.E."/>
            <person name="Goodrich-Blair H."/>
            <person name="Stock S.P."/>
            <person name="Adams B.J."/>
            <person name="Sternberg P.W."/>
            <person name="Mortazavi A."/>
        </authorList>
    </citation>
    <scope>NUCLEOTIDE SEQUENCE [LARGE SCALE GENOMIC DNA]</scope>
    <source>
        <strain evidence="1 2">ALL</strain>
    </source>
</reference>
<keyword evidence="2" id="KW-1185">Reference proteome</keyword>
<name>A0A4U5NH89_STECR</name>
<evidence type="ECO:0000313" key="2">
    <source>
        <dbReference type="Proteomes" id="UP000298663"/>
    </source>
</evidence>
<sequence>MLGSHRSRDRPTCFVWSHSAIDDLCERSRWQRLLLMREISLFQADCDHAAANVQLVELFRINFTEVTSETDLLSGTEHLQLGVRGRDCVMARPGSRECSRCFHRLNDNLLQLDVAYKAFNKTLHRFDCMLAVDSSSATRPFSPNGSCTDCKLWYRKWLLVQLVDMWKEPPCINWCYYAQLACPHLATSKVVDYAGHPSFQCRDLHIPLSGSSSTERSTSSCHCVHPCDLHPERDPLPRSTRASSSSAPAAADGSAVDLFDFFAAREHCSTRKAQCDKEDAAAAARNRAAFPSSPATAAPPASNIAEDENGNFNEVNVALPTPQARSQRFDDNRVYRHRPPRHRNAGIRAELTVSSSTSAAAASLSLLIRLLTMSLGPF</sequence>
<evidence type="ECO:0000313" key="1">
    <source>
        <dbReference type="EMBL" id="TKR82100.1"/>
    </source>
</evidence>
<gene>
    <name evidence="1" type="ORF">L596_015873</name>
</gene>
<dbReference type="STRING" id="34508.A0A4U5NH89"/>
<dbReference type="OrthoDB" id="10047996at2759"/>
<organism evidence="1 2">
    <name type="scientific">Steinernema carpocapsae</name>
    <name type="common">Entomopathogenic nematode</name>
    <dbReference type="NCBI Taxonomy" id="34508"/>
    <lineage>
        <taxon>Eukaryota</taxon>
        <taxon>Metazoa</taxon>
        <taxon>Ecdysozoa</taxon>
        <taxon>Nematoda</taxon>
        <taxon>Chromadorea</taxon>
        <taxon>Rhabditida</taxon>
        <taxon>Tylenchina</taxon>
        <taxon>Panagrolaimomorpha</taxon>
        <taxon>Strongyloidoidea</taxon>
        <taxon>Steinernematidae</taxon>
        <taxon>Steinernema</taxon>
    </lineage>
</organism>
<reference evidence="1 2" key="2">
    <citation type="journal article" date="2019" name="G3 (Bethesda)">
        <title>Hybrid Assembly of the Genome of the Entomopathogenic Nematode Steinernema carpocapsae Identifies the X-Chromosome.</title>
        <authorList>
            <person name="Serra L."/>
            <person name="Macchietto M."/>
            <person name="Macias-Munoz A."/>
            <person name="McGill C.J."/>
            <person name="Rodriguez I.M."/>
            <person name="Rodriguez B."/>
            <person name="Murad R."/>
            <person name="Mortazavi A."/>
        </authorList>
    </citation>
    <scope>NUCLEOTIDE SEQUENCE [LARGE SCALE GENOMIC DNA]</scope>
    <source>
        <strain evidence="1 2">ALL</strain>
    </source>
</reference>
<proteinExistence type="predicted"/>
<dbReference type="Proteomes" id="UP000298663">
    <property type="component" value="Unassembled WGS sequence"/>
</dbReference>